<evidence type="ECO:0000256" key="1">
    <source>
        <dbReference type="ARBA" id="ARBA00004308"/>
    </source>
</evidence>
<name>A0A0F7SW22_PHARH</name>
<sequence length="217" mass="23199">MILSVLIFNNFGLPRLSKFYTPTAPIQQKKLISRIYALVESRPTGMCSFLDAPELREGFFGGVGGSTGKGKERERDEEDGKDIRVIYRQFATLTFVFTCDTAESELGVLDLIQVFVEALDKVFENVCELDLVFGFDENTVTTKSILRQQSQDNPMASLSSLSTAATGGRGRGRARIPGSGAPSGILGSGIRPLGGVGGTAVAEWAAGLVGGWGARRG</sequence>
<dbReference type="InterPro" id="IPR022775">
    <property type="entry name" value="AP_mu_sigma_su"/>
</dbReference>
<feature type="region of interest" description="Disordered" evidence="6">
    <location>
        <begin position="151"/>
        <end position="178"/>
    </location>
</feature>
<keyword evidence="4" id="KW-0653">Protein transport</keyword>
<dbReference type="SUPFAM" id="SSF64356">
    <property type="entry name" value="SNARE-like"/>
    <property type="match status" value="1"/>
</dbReference>
<comment type="similarity">
    <text evidence="2">Belongs to the adaptor complexes small subunit family.</text>
</comment>
<dbReference type="InterPro" id="IPR016635">
    <property type="entry name" value="AP_complex_ssu"/>
</dbReference>
<evidence type="ECO:0000256" key="6">
    <source>
        <dbReference type="SAM" id="MobiDB-lite"/>
    </source>
</evidence>
<evidence type="ECO:0000256" key="4">
    <source>
        <dbReference type="ARBA" id="ARBA00022927"/>
    </source>
</evidence>
<evidence type="ECO:0000259" key="7">
    <source>
        <dbReference type="Pfam" id="PF01217"/>
    </source>
</evidence>
<comment type="subcellular location">
    <subcellularLocation>
        <location evidence="1">Endomembrane system</location>
    </subcellularLocation>
</comment>
<evidence type="ECO:0000256" key="2">
    <source>
        <dbReference type="ARBA" id="ARBA00006972"/>
    </source>
</evidence>
<dbReference type="AlphaFoldDB" id="A0A0F7SW22"/>
<dbReference type="GO" id="GO:0015031">
    <property type="term" value="P:protein transport"/>
    <property type="evidence" value="ECO:0007669"/>
    <property type="project" value="UniProtKB-KW"/>
</dbReference>
<dbReference type="EMBL" id="LN483332">
    <property type="protein sequence ID" value="CED84939.1"/>
    <property type="molecule type" value="Genomic_DNA"/>
</dbReference>
<keyword evidence="3" id="KW-0813">Transport</keyword>
<accession>A0A0F7SW22</accession>
<dbReference type="PANTHER" id="PTHR11753">
    <property type="entry name" value="ADAPTOR COMPLEXES SMALL SUBUNIT FAMILY"/>
    <property type="match status" value="1"/>
</dbReference>
<organism evidence="8">
    <name type="scientific">Phaffia rhodozyma</name>
    <name type="common">Yeast</name>
    <name type="synonym">Xanthophyllomyces dendrorhous</name>
    <dbReference type="NCBI Taxonomy" id="264483"/>
    <lineage>
        <taxon>Eukaryota</taxon>
        <taxon>Fungi</taxon>
        <taxon>Dikarya</taxon>
        <taxon>Basidiomycota</taxon>
        <taxon>Agaricomycotina</taxon>
        <taxon>Tremellomycetes</taxon>
        <taxon>Cystofilobasidiales</taxon>
        <taxon>Mrakiaceae</taxon>
        <taxon>Phaffia</taxon>
    </lineage>
</organism>
<evidence type="ECO:0000313" key="8">
    <source>
        <dbReference type="EMBL" id="CED84939.1"/>
    </source>
</evidence>
<keyword evidence="5" id="KW-0472">Membrane</keyword>
<reference evidence="8" key="1">
    <citation type="submission" date="2014-08" db="EMBL/GenBank/DDBJ databases">
        <authorList>
            <person name="Sharma Rahul"/>
            <person name="Thines Marco"/>
        </authorList>
    </citation>
    <scope>NUCLEOTIDE SEQUENCE</scope>
</reference>
<evidence type="ECO:0000256" key="3">
    <source>
        <dbReference type="ARBA" id="ARBA00022448"/>
    </source>
</evidence>
<feature type="domain" description="AP complex mu/sigma subunit" evidence="7">
    <location>
        <begin position="1"/>
        <end position="137"/>
    </location>
</feature>
<dbReference type="Gene3D" id="3.30.450.60">
    <property type="match status" value="1"/>
</dbReference>
<feature type="compositionally biased region" description="Low complexity" evidence="6">
    <location>
        <begin position="156"/>
        <end position="166"/>
    </location>
</feature>
<dbReference type="GO" id="GO:0012505">
    <property type="term" value="C:endomembrane system"/>
    <property type="evidence" value="ECO:0007669"/>
    <property type="project" value="UniProtKB-SubCell"/>
</dbReference>
<evidence type="ECO:0000256" key="5">
    <source>
        <dbReference type="ARBA" id="ARBA00023136"/>
    </source>
</evidence>
<proteinExistence type="inferred from homology"/>
<dbReference type="Pfam" id="PF01217">
    <property type="entry name" value="Clat_adaptor_s"/>
    <property type="match status" value="1"/>
</dbReference>
<dbReference type="InterPro" id="IPR011012">
    <property type="entry name" value="Longin-like_dom_sf"/>
</dbReference>
<protein>
    <submittedName>
        <fullName evidence="8">Adaptor protein complex sigma subunit</fullName>
    </submittedName>
</protein>